<dbReference type="GO" id="GO:0003723">
    <property type="term" value="F:RNA binding"/>
    <property type="evidence" value="ECO:0007669"/>
    <property type="project" value="InterPro"/>
</dbReference>
<dbReference type="Gene3D" id="1.10.10.10">
    <property type="entry name" value="Winged helix-like DNA-binding domain superfamily/Winged helix DNA-binding domain"/>
    <property type="match status" value="1"/>
</dbReference>
<accession>A0A1H8PWM8</accession>
<evidence type="ECO:0000259" key="1">
    <source>
        <dbReference type="PROSITE" id="PS50921"/>
    </source>
</evidence>
<dbReference type="InterPro" id="IPR049021">
    <property type="entry name" value="AmiR_N"/>
</dbReference>
<keyword evidence="3" id="KW-1185">Reference proteome</keyword>
<evidence type="ECO:0000313" key="2">
    <source>
        <dbReference type="EMBL" id="SEO46412.1"/>
    </source>
</evidence>
<organism evidence="2 3">
    <name type="scientific">Aquisalimonas asiatica</name>
    <dbReference type="NCBI Taxonomy" id="406100"/>
    <lineage>
        <taxon>Bacteria</taxon>
        <taxon>Pseudomonadati</taxon>
        <taxon>Pseudomonadota</taxon>
        <taxon>Gammaproteobacteria</taxon>
        <taxon>Chromatiales</taxon>
        <taxon>Ectothiorhodospiraceae</taxon>
        <taxon>Aquisalimonas</taxon>
    </lineage>
</organism>
<dbReference type="InterPro" id="IPR005561">
    <property type="entry name" value="ANTAR"/>
</dbReference>
<dbReference type="EMBL" id="FOEG01000001">
    <property type="protein sequence ID" value="SEO46412.1"/>
    <property type="molecule type" value="Genomic_DNA"/>
</dbReference>
<dbReference type="OrthoDB" id="6159164at2"/>
<dbReference type="Pfam" id="PF21332">
    <property type="entry name" value="AmiR_N"/>
    <property type="match status" value="1"/>
</dbReference>
<dbReference type="PROSITE" id="PS50921">
    <property type="entry name" value="ANTAR"/>
    <property type="match status" value="1"/>
</dbReference>
<dbReference type="InterPro" id="IPR008327">
    <property type="entry name" value="Sig_transdc_resp-reg_antiterm"/>
</dbReference>
<dbReference type="InterPro" id="IPR036388">
    <property type="entry name" value="WH-like_DNA-bd_sf"/>
</dbReference>
<protein>
    <submittedName>
        <fullName evidence="2">Two-component response regulator, AmiR/NasT family, consists of REC and RNA-binding antiterminator (ANTAR) domains</fullName>
    </submittedName>
</protein>
<evidence type="ECO:0000313" key="3">
    <source>
        <dbReference type="Proteomes" id="UP000199657"/>
    </source>
</evidence>
<gene>
    <name evidence="2" type="ORF">SAMN04488052_101207</name>
</gene>
<sequence>MNNSMRRNFRGDHALIACAEGQDRAVLVQQLSRLGVTSSYFDGRWERVADTPLNLVFFDAEAGRQLNGIEEVIDAVEGPSIALIGSDTPSSVSWVIQRCVCGYLTKPLRRAGILASMIIAYHAYDQRRAREKRVARLEQQVRARQVVCSAAIHLTEQFHVTVNDAFRLMQDISMRRRLSMEDLAAMIVSGEIATSALVADIQLASRPPGSTQDRQGNA</sequence>
<proteinExistence type="predicted"/>
<dbReference type="Proteomes" id="UP000199657">
    <property type="component" value="Unassembled WGS sequence"/>
</dbReference>
<dbReference type="PIRSF" id="PIRSF036382">
    <property type="entry name" value="RR_antiterm"/>
    <property type="match status" value="1"/>
</dbReference>
<dbReference type="InterPro" id="IPR011006">
    <property type="entry name" value="CheY-like_superfamily"/>
</dbReference>
<dbReference type="SUPFAM" id="SSF52172">
    <property type="entry name" value="CheY-like"/>
    <property type="match status" value="1"/>
</dbReference>
<dbReference type="Gene3D" id="3.40.50.2300">
    <property type="match status" value="1"/>
</dbReference>
<dbReference type="SMART" id="SM01012">
    <property type="entry name" value="ANTAR"/>
    <property type="match status" value="1"/>
</dbReference>
<dbReference type="AlphaFoldDB" id="A0A1H8PWM8"/>
<name>A0A1H8PWM8_9GAMM</name>
<dbReference type="Pfam" id="PF03861">
    <property type="entry name" value="ANTAR"/>
    <property type="match status" value="1"/>
</dbReference>
<reference evidence="2 3" key="1">
    <citation type="submission" date="2016-10" db="EMBL/GenBank/DDBJ databases">
        <authorList>
            <person name="de Groot N.N."/>
        </authorList>
    </citation>
    <scope>NUCLEOTIDE SEQUENCE [LARGE SCALE GENOMIC DNA]</scope>
    <source>
        <strain evidence="2 3">CGMCC 1.6291</strain>
    </source>
</reference>
<dbReference type="STRING" id="406100.SAMN04488052_101207"/>
<feature type="domain" description="ANTAR" evidence="1">
    <location>
        <begin position="127"/>
        <end position="188"/>
    </location>
</feature>